<dbReference type="InterPro" id="IPR036890">
    <property type="entry name" value="HATPase_C_sf"/>
</dbReference>
<evidence type="ECO:0000313" key="13">
    <source>
        <dbReference type="EMBL" id="ABE54651.1"/>
    </source>
</evidence>
<feature type="domain" description="Histidine kinase" evidence="11">
    <location>
        <begin position="334"/>
        <end position="538"/>
    </location>
</feature>
<dbReference type="EMBL" id="CP000302">
    <property type="protein sequence ID" value="ABE54651.1"/>
    <property type="molecule type" value="Genomic_DNA"/>
</dbReference>
<reference evidence="13 14" key="1">
    <citation type="submission" date="2006-03" db="EMBL/GenBank/DDBJ databases">
        <title>Complete sequence of Shewanella denitrificans OS217.</title>
        <authorList>
            <consortium name="US DOE Joint Genome Institute"/>
            <person name="Copeland A."/>
            <person name="Lucas S."/>
            <person name="Lapidus A."/>
            <person name="Barry K."/>
            <person name="Detter J.C."/>
            <person name="Glavina del Rio T."/>
            <person name="Hammon N."/>
            <person name="Israni S."/>
            <person name="Dalin E."/>
            <person name="Tice H."/>
            <person name="Pitluck S."/>
            <person name="Brettin T."/>
            <person name="Bruce D."/>
            <person name="Han C."/>
            <person name="Tapia R."/>
            <person name="Gilna P."/>
            <person name="Kiss H."/>
            <person name="Schmutz J."/>
            <person name="Larimer F."/>
            <person name="Land M."/>
            <person name="Hauser L."/>
            <person name="Kyrpides N."/>
            <person name="Lykidis A."/>
            <person name="Richardson P."/>
        </authorList>
    </citation>
    <scope>NUCLEOTIDE SEQUENCE [LARGE SCALE GENOMIC DNA]</scope>
    <source>
        <strain evidence="14">OS217 / ATCC BAA-1090 / DSM 15013</strain>
    </source>
</reference>
<keyword evidence="6" id="KW-0547">Nucleotide-binding</keyword>
<keyword evidence="4" id="KW-0597">Phosphoprotein</keyword>
<feature type="region of interest" description="Disordered" evidence="9">
    <location>
        <begin position="545"/>
        <end position="567"/>
    </location>
</feature>
<feature type="transmembrane region" description="Helical" evidence="10">
    <location>
        <begin position="20"/>
        <end position="41"/>
    </location>
</feature>
<evidence type="ECO:0000256" key="7">
    <source>
        <dbReference type="ARBA" id="ARBA00022777"/>
    </source>
</evidence>
<dbReference type="SUPFAM" id="SSF158472">
    <property type="entry name" value="HAMP domain-like"/>
    <property type="match status" value="1"/>
</dbReference>
<dbReference type="SMART" id="SM00387">
    <property type="entry name" value="HATPase_c"/>
    <property type="match status" value="1"/>
</dbReference>
<evidence type="ECO:0000256" key="10">
    <source>
        <dbReference type="SAM" id="Phobius"/>
    </source>
</evidence>
<keyword evidence="5" id="KW-0808">Transferase</keyword>
<proteinExistence type="predicted"/>
<evidence type="ECO:0000313" key="14">
    <source>
        <dbReference type="Proteomes" id="UP000001982"/>
    </source>
</evidence>
<dbReference type="GO" id="GO:0016020">
    <property type="term" value="C:membrane"/>
    <property type="evidence" value="ECO:0007669"/>
    <property type="project" value="UniProtKB-SubCell"/>
</dbReference>
<dbReference type="EC" id="2.7.13.3" evidence="3"/>
<dbReference type="KEGG" id="sdn:Sden_1365"/>
<dbReference type="InterPro" id="IPR003660">
    <property type="entry name" value="HAMP_dom"/>
</dbReference>
<keyword evidence="8 13" id="KW-0067">ATP-binding</keyword>
<evidence type="ECO:0000256" key="9">
    <source>
        <dbReference type="SAM" id="MobiDB-lite"/>
    </source>
</evidence>
<dbReference type="STRING" id="318161.Sden_1365"/>
<keyword evidence="10" id="KW-0472">Membrane</keyword>
<dbReference type="GO" id="GO:0000155">
    <property type="term" value="F:phosphorelay sensor kinase activity"/>
    <property type="evidence" value="ECO:0007669"/>
    <property type="project" value="InterPro"/>
</dbReference>
<dbReference type="Pfam" id="PF02518">
    <property type="entry name" value="HATPase_c"/>
    <property type="match status" value="1"/>
</dbReference>
<accession>Q12PH5</accession>
<keyword evidence="10" id="KW-0812">Transmembrane</keyword>
<evidence type="ECO:0000256" key="4">
    <source>
        <dbReference type="ARBA" id="ARBA00022553"/>
    </source>
</evidence>
<dbReference type="SMART" id="SM00304">
    <property type="entry name" value="HAMP"/>
    <property type="match status" value="1"/>
</dbReference>
<dbReference type="PROSITE" id="PS50885">
    <property type="entry name" value="HAMP"/>
    <property type="match status" value="1"/>
</dbReference>
<name>Q12PH5_SHEDO</name>
<dbReference type="PANTHER" id="PTHR44936:SF10">
    <property type="entry name" value="SENSOR PROTEIN RSTB"/>
    <property type="match status" value="1"/>
</dbReference>
<organism evidence="13 14">
    <name type="scientific">Shewanella denitrificans (strain OS217 / ATCC BAA-1090 / DSM 15013)</name>
    <dbReference type="NCBI Taxonomy" id="318161"/>
    <lineage>
        <taxon>Bacteria</taxon>
        <taxon>Pseudomonadati</taxon>
        <taxon>Pseudomonadota</taxon>
        <taxon>Gammaproteobacteria</taxon>
        <taxon>Alteromonadales</taxon>
        <taxon>Shewanellaceae</taxon>
        <taxon>Shewanella</taxon>
    </lineage>
</organism>
<evidence type="ECO:0000256" key="6">
    <source>
        <dbReference type="ARBA" id="ARBA00022741"/>
    </source>
</evidence>
<dbReference type="HOGENOM" id="CLU_039400_0_0_6"/>
<keyword evidence="7" id="KW-0418">Kinase</keyword>
<dbReference type="GO" id="GO:0005524">
    <property type="term" value="F:ATP binding"/>
    <property type="evidence" value="ECO:0007669"/>
    <property type="project" value="UniProtKB-KW"/>
</dbReference>
<feature type="transmembrane region" description="Helical" evidence="10">
    <location>
        <begin position="242"/>
        <end position="261"/>
    </location>
</feature>
<dbReference type="Pfam" id="PF00672">
    <property type="entry name" value="HAMP"/>
    <property type="match status" value="1"/>
</dbReference>
<dbReference type="Gene3D" id="1.10.287.130">
    <property type="match status" value="1"/>
</dbReference>
<dbReference type="InterPro" id="IPR050980">
    <property type="entry name" value="2C_sensor_his_kinase"/>
</dbReference>
<evidence type="ECO:0000256" key="5">
    <source>
        <dbReference type="ARBA" id="ARBA00022679"/>
    </source>
</evidence>
<comment type="subcellular location">
    <subcellularLocation>
        <location evidence="2">Membrane</location>
    </subcellularLocation>
</comment>
<dbReference type="AlphaFoldDB" id="Q12PH5"/>
<dbReference type="PRINTS" id="PR00344">
    <property type="entry name" value="BCTRLSENSOR"/>
</dbReference>
<keyword evidence="14" id="KW-1185">Reference proteome</keyword>
<evidence type="ECO:0000256" key="8">
    <source>
        <dbReference type="ARBA" id="ARBA00022840"/>
    </source>
</evidence>
<dbReference type="CDD" id="cd06225">
    <property type="entry name" value="HAMP"/>
    <property type="match status" value="1"/>
</dbReference>
<evidence type="ECO:0000259" key="12">
    <source>
        <dbReference type="PROSITE" id="PS50885"/>
    </source>
</evidence>
<evidence type="ECO:0000256" key="1">
    <source>
        <dbReference type="ARBA" id="ARBA00000085"/>
    </source>
</evidence>
<evidence type="ECO:0000256" key="3">
    <source>
        <dbReference type="ARBA" id="ARBA00012438"/>
    </source>
</evidence>
<protein>
    <recommendedName>
        <fullName evidence="3">histidine kinase</fullName>
        <ecNumber evidence="3">2.7.13.3</ecNumber>
    </recommendedName>
</protein>
<sequence>MIFGSTIFWEYYFWGVKMSIRGYLFVLFSALILALGLGQVVMMDYFKSELQAQLQQSTKALSQDLIRVVIAKSKDEVKEEIDYYREYEALQQTEGSKSRVNELHKVILELEGEIKALSIDLAQGSQVNLPNTPGMSRAEKQQHLQALHQSLSDTVEQIVAEESIAAQQHWELARMRAMAEKDYEQRVQQTLDNIDIDTEQWLQDGEVIISKHEGPMNILSRTNVPLENQAAKAKLDEFGESLFSVILATSLLAMLLTYWLAHHITRPLSALASGHKQLGQGNLGIQIKLQGVKELKDILQGFNTMSQQLSQWRQKMDLMAQQQHLADLGQVAKGIAHSLRNPLHTLGLLSEQASFEADEPQRQKINQQVQLKIALMDKNIQHLLALANENVNRSEHLPLNEVIQDILLEVSMGHKQQLVFAADAINLVLPASATEVRSILHAVIINAVEASAIDNTIQIACSVQDDYYCVKVTDNGQGIDASIKDRLFEPHISTKSEGSGMGLYLAKRIVSSHYGGDIKLEANPDGGTIVSVLFAKPQPSRARHVDVKPQYLAASRTEPETNKGDSL</sequence>
<dbReference type="SUPFAM" id="SSF55874">
    <property type="entry name" value="ATPase domain of HSP90 chaperone/DNA topoisomerase II/histidine kinase"/>
    <property type="match status" value="1"/>
</dbReference>
<dbReference type="Gene3D" id="6.10.340.10">
    <property type="match status" value="1"/>
</dbReference>
<dbReference type="InterPro" id="IPR036097">
    <property type="entry name" value="HisK_dim/P_sf"/>
</dbReference>
<dbReference type="Proteomes" id="UP000001982">
    <property type="component" value="Chromosome"/>
</dbReference>
<keyword evidence="10" id="KW-1133">Transmembrane helix</keyword>
<evidence type="ECO:0000256" key="2">
    <source>
        <dbReference type="ARBA" id="ARBA00004370"/>
    </source>
</evidence>
<evidence type="ECO:0000259" key="11">
    <source>
        <dbReference type="PROSITE" id="PS50109"/>
    </source>
</evidence>
<feature type="domain" description="HAMP" evidence="12">
    <location>
        <begin position="262"/>
        <end position="314"/>
    </location>
</feature>
<dbReference type="PROSITE" id="PS50109">
    <property type="entry name" value="HIS_KIN"/>
    <property type="match status" value="1"/>
</dbReference>
<gene>
    <name evidence="13" type="ordered locus">Sden_1365</name>
</gene>
<dbReference type="InterPro" id="IPR005467">
    <property type="entry name" value="His_kinase_dom"/>
</dbReference>
<dbReference type="PANTHER" id="PTHR44936">
    <property type="entry name" value="SENSOR PROTEIN CREC"/>
    <property type="match status" value="1"/>
</dbReference>
<feature type="compositionally biased region" description="Basic and acidic residues" evidence="9">
    <location>
        <begin position="557"/>
        <end position="567"/>
    </location>
</feature>
<dbReference type="InterPro" id="IPR003594">
    <property type="entry name" value="HATPase_dom"/>
</dbReference>
<dbReference type="Gene3D" id="3.30.565.10">
    <property type="entry name" value="Histidine kinase-like ATPase, C-terminal domain"/>
    <property type="match status" value="1"/>
</dbReference>
<comment type="catalytic activity">
    <reaction evidence="1">
        <text>ATP + protein L-histidine = ADP + protein N-phospho-L-histidine.</text>
        <dbReference type="EC" id="2.7.13.3"/>
    </reaction>
</comment>
<dbReference type="OrthoDB" id="1931120at2"/>
<dbReference type="eggNOG" id="COG4191">
    <property type="taxonomic scope" value="Bacteria"/>
</dbReference>
<dbReference type="SUPFAM" id="SSF47384">
    <property type="entry name" value="Homodimeric domain of signal transducing histidine kinase"/>
    <property type="match status" value="1"/>
</dbReference>
<dbReference type="InterPro" id="IPR004358">
    <property type="entry name" value="Sig_transdc_His_kin-like_C"/>
</dbReference>